<evidence type="ECO:0000256" key="3">
    <source>
        <dbReference type="ARBA" id="ARBA00023242"/>
    </source>
</evidence>
<comment type="subcellular location">
    <subcellularLocation>
        <location evidence="1 4">Nucleus</location>
    </subcellularLocation>
</comment>
<evidence type="ECO:0000313" key="5">
    <source>
        <dbReference type="EMBL" id="CAL0313138.1"/>
    </source>
</evidence>
<dbReference type="Pfam" id="PF02671">
    <property type="entry name" value="PAH"/>
    <property type="match status" value="2"/>
</dbReference>
<gene>
    <name evidence="5" type="ORF">LLUT_LOCUS14198</name>
</gene>
<dbReference type="GO" id="GO:0000122">
    <property type="term" value="P:negative regulation of transcription by RNA polymerase II"/>
    <property type="evidence" value="ECO:0007669"/>
    <property type="project" value="TreeGrafter"/>
</dbReference>
<dbReference type="PANTHER" id="PTHR12346:SF0">
    <property type="entry name" value="SIN3A, ISOFORM G"/>
    <property type="match status" value="1"/>
</dbReference>
<comment type="caution">
    <text evidence="5">The sequence shown here is derived from an EMBL/GenBank/DDBJ whole genome shotgun (WGS) entry which is preliminary data.</text>
</comment>
<dbReference type="Gene3D" id="1.20.1160.11">
    <property type="entry name" value="Paired amphipathic helix"/>
    <property type="match status" value="2"/>
</dbReference>
<keyword evidence="2" id="KW-0678">Repressor</keyword>
<evidence type="ECO:0000256" key="4">
    <source>
        <dbReference type="PROSITE-ProRule" id="PRU00810"/>
    </source>
</evidence>
<accession>A0AAV1WV01</accession>
<dbReference type="FunFam" id="1.20.1160.11:FF:000001">
    <property type="entry name" value="Paired amphipathic helix protein Sin3"/>
    <property type="match status" value="1"/>
</dbReference>
<dbReference type="Proteomes" id="UP001497480">
    <property type="component" value="Unassembled WGS sequence"/>
</dbReference>
<name>A0AAV1WV01_LUPLU</name>
<organism evidence="5 6">
    <name type="scientific">Lupinus luteus</name>
    <name type="common">European yellow lupine</name>
    <dbReference type="NCBI Taxonomy" id="3873"/>
    <lineage>
        <taxon>Eukaryota</taxon>
        <taxon>Viridiplantae</taxon>
        <taxon>Streptophyta</taxon>
        <taxon>Embryophyta</taxon>
        <taxon>Tracheophyta</taxon>
        <taxon>Spermatophyta</taxon>
        <taxon>Magnoliopsida</taxon>
        <taxon>eudicotyledons</taxon>
        <taxon>Gunneridae</taxon>
        <taxon>Pentapetalae</taxon>
        <taxon>rosids</taxon>
        <taxon>fabids</taxon>
        <taxon>Fabales</taxon>
        <taxon>Fabaceae</taxon>
        <taxon>Papilionoideae</taxon>
        <taxon>50 kb inversion clade</taxon>
        <taxon>genistoids sensu lato</taxon>
        <taxon>core genistoids</taxon>
        <taxon>Genisteae</taxon>
        <taxon>Lupinus</taxon>
    </lineage>
</organism>
<dbReference type="GO" id="GO:0000785">
    <property type="term" value="C:chromatin"/>
    <property type="evidence" value="ECO:0007669"/>
    <property type="project" value="TreeGrafter"/>
</dbReference>
<keyword evidence="6" id="KW-1185">Reference proteome</keyword>
<reference evidence="5 6" key="1">
    <citation type="submission" date="2024-03" db="EMBL/GenBank/DDBJ databases">
        <authorList>
            <person name="Martinez-Hernandez J."/>
        </authorList>
    </citation>
    <scope>NUCLEOTIDE SEQUENCE [LARGE SCALE GENOMIC DNA]</scope>
</reference>
<dbReference type="GO" id="GO:0000118">
    <property type="term" value="C:histone deacetylase complex"/>
    <property type="evidence" value="ECO:0007669"/>
    <property type="project" value="TreeGrafter"/>
</dbReference>
<dbReference type="GO" id="GO:0003714">
    <property type="term" value="F:transcription corepressor activity"/>
    <property type="evidence" value="ECO:0007669"/>
    <property type="project" value="InterPro"/>
</dbReference>
<proteinExistence type="predicted"/>
<dbReference type="InterPro" id="IPR003822">
    <property type="entry name" value="PAH"/>
</dbReference>
<dbReference type="SUPFAM" id="SSF47762">
    <property type="entry name" value="PAH2 domain"/>
    <property type="match status" value="2"/>
</dbReference>
<sequence>MDSEGSRKVTTKDALLYLKEIKTVFKEDMEKYEYFLQIMKDFKQNRIDANGVISAANELFKEHDHLLLGLNNFLPRGYPIQLPLRNEQSTEEDFKKKVKTRLEGNSHIYDSFLDIIKMLEEGKKSTIEAHEEIASLLEGHNDLLEELVQFLQGASGSRSGSGST</sequence>
<dbReference type="InterPro" id="IPR039774">
    <property type="entry name" value="Sin3-like"/>
</dbReference>
<evidence type="ECO:0000256" key="1">
    <source>
        <dbReference type="ARBA" id="ARBA00004123"/>
    </source>
</evidence>
<dbReference type="PROSITE" id="PS51477">
    <property type="entry name" value="PAH"/>
    <property type="match status" value="2"/>
</dbReference>
<protein>
    <submittedName>
        <fullName evidence="5">Uncharacterized protein</fullName>
    </submittedName>
</protein>
<evidence type="ECO:0000256" key="2">
    <source>
        <dbReference type="ARBA" id="ARBA00022491"/>
    </source>
</evidence>
<evidence type="ECO:0000313" key="6">
    <source>
        <dbReference type="Proteomes" id="UP001497480"/>
    </source>
</evidence>
<dbReference type="InterPro" id="IPR036600">
    <property type="entry name" value="PAH_sf"/>
</dbReference>
<dbReference type="AlphaFoldDB" id="A0AAV1WV01"/>
<dbReference type="PANTHER" id="PTHR12346">
    <property type="entry name" value="SIN3B-RELATED"/>
    <property type="match status" value="1"/>
</dbReference>
<dbReference type="EMBL" id="CAXHTB010000009">
    <property type="protein sequence ID" value="CAL0313138.1"/>
    <property type="molecule type" value="Genomic_DNA"/>
</dbReference>
<keyword evidence="3 4" id="KW-0539">Nucleus</keyword>